<organism evidence="4 5">
    <name type="scientific">Olivibacter domesticus</name>
    <name type="common">Pseudosphingobacterium domesticum</name>
    <dbReference type="NCBI Taxonomy" id="407022"/>
    <lineage>
        <taxon>Bacteria</taxon>
        <taxon>Pseudomonadati</taxon>
        <taxon>Bacteroidota</taxon>
        <taxon>Sphingobacteriia</taxon>
        <taxon>Sphingobacteriales</taxon>
        <taxon>Sphingobacteriaceae</taxon>
        <taxon>Olivibacter</taxon>
    </lineage>
</organism>
<dbReference type="SUPFAM" id="SSF48230">
    <property type="entry name" value="Chondroitin AC/alginate lyase"/>
    <property type="match status" value="1"/>
</dbReference>
<dbReference type="OrthoDB" id="8732671at2"/>
<dbReference type="InterPro" id="IPR008929">
    <property type="entry name" value="Chondroitin_lyas"/>
</dbReference>
<dbReference type="AlphaFoldDB" id="A0A1H7GIE0"/>
<feature type="chain" id="PRO_5011737498" description="Heparinase II/III-like protein" evidence="1">
    <location>
        <begin position="21"/>
        <end position="913"/>
    </location>
</feature>
<evidence type="ECO:0000313" key="4">
    <source>
        <dbReference type="EMBL" id="SEK36722.1"/>
    </source>
</evidence>
<evidence type="ECO:0000313" key="5">
    <source>
        <dbReference type="Proteomes" id="UP000199421"/>
    </source>
</evidence>
<proteinExistence type="predicted"/>
<feature type="domain" description="Endo-acting ulvan lyase 2nd" evidence="3">
    <location>
        <begin position="344"/>
        <end position="445"/>
    </location>
</feature>
<dbReference type="Pfam" id="PF26377">
    <property type="entry name" value="Ulvan_lyase_2nd"/>
    <property type="match status" value="1"/>
</dbReference>
<feature type="domain" description="Endo-acting ulvan lyase C-terminal" evidence="2">
    <location>
        <begin position="791"/>
        <end position="874"/>
    </location>
</feature>
<gene>
    <name evidence="4" type="ORF">SAMN05661044_00065</name>
</gene>
<dbReference type="InterPro" id="IPR058848">
    <property type="entry name" value="Ulvan_lyase_C"/>
</dbReference>
<dbReference type="STRING" id="407022.SAMN05661044_00065"/>
<dbReference type="RefSeq" id="WP_093316402.1">
    <property type="nucleotide sequence ID" value="NZ_FOAF01000001.1"/>
</dbReference>
<name>A0A1H7GIE0_OLID1</name>
<protein>
    <recommendedName>
        <fullName evidence="6">Heparinase II/III-like protein</fullName>
    </recommendedName>
</protein>
<evidence type="ECO:0000256" key="1">
    <source>
        <dbReference type="SAM" id="SignalP"/>
    </source>
</evidence>
<evidence type="ECO:0008006" key="6">
    <source>
        <dbReference type="Google" id="ProtNLM"/>
    </source>
</evidence>
<dbReference type="InterPro" id="IPR058849">
    <property type="entry name" value="Ulvan_lyase_2nd"/>
</dbReference>
<dbReference type="EMBL" id="FOAF01000001">
    <property type="protein sequence ID" value="SEK36722.1"/>
    <property type="molecule type" value="Genomic_DNA"/>
</dbReference>
<dbReference type="Proteomes" id="UP000199421">
    <property type="component" value="Unassembled WGS sequence"/>
</dbReference>
<sequence length="913" mass="103560">MKIKLFISLLTLIISNSLYGQQIPLPANLSKEHPRLLTTSKEKATLQQKIENENWAKEVKEGLILRVEPYLKKVKEQPDWLLSRLMMYWKSHADQVYINGGLYARATGEAPVPTIRFGSTRGISSPIKRPKLENIIPYMDDTKGVFFLNTAKPDSPLEWVDQVAVSGSSIESVNNEIIGLGRDAAFLFWLTGEEKYAKLAFGVFDTYMTGMYYMKEPIDQGNGHAQTLVGMSTFEVIQEKILPELAIYYDFLYAYIKSTHEDKLAIYEQAFKKWIDVTIKHGVPHNNWNLHQASLMLPAIMVLADDNEYTDGRGRSYYLNCILNKTSARQWALTKLMNYGYDKETGVWNESPGYAQSVTSLFMEFIHRYDNTFNQNLLPYAPVMKKAVAVLPQYLFPNQLTTAFGDSYYGDIASSPIADMIKLSQKYADAKNEELFTGLYKKFVGAEPIGDGKGNLPIAIQSFFTNKPLVLKKDIVPANLKDFVTPTFYAPNVSWFVQRSKYDSKENGLMISQYASYGNHAHSNGVAMELYGKGYVLGAESGIGSSYFEKPYLEYYSQFPAHNTVMVDGISTYPEMLSNHPFDLLANYPASGKKEGYFPGVTYSDVYFLEPESRSDQNRLLSIVNTGDSTGYYVDIFRSKKQGTGDKFHDYFYHNLGQDLFIKDASDRDLRLEPSEEMAFAGGHLFALDYMWDKRSAKTNKDYQAVWKMTQPNGNHVYMNLWMKGYEGREVFAIKAPQVKSFRSNDGFPYDLKSSPFLTIAARQHGEAWNHPFVSIFEPSTEKNGKSIVSITSFEVNNASPDFVGLIVKSKSGRNDYIFSSVKEEDVVYRDMRANGTYVVLSEEGNDFTLFLGHGKLLAAKGFTISADQPSNATLRYEHGMYYFTCDRPVVLTMPNGKRIKIEAQDYDTLSLK</sequence>
<reference evidence="5" key="1">
    <citation type="submission" date="2016-10" db="EMBL/GenBank/DDBJ databases">
        <authorList>
            <person name="Varghese N."/>
            <person name="Submissions S."/>
        </authorList>
    </citation>
    <scope>NUCLEOTIDE SEQUENCE [LARGE SCALE GENOMIC DNA]</scope>
    <source>
        <strain evidence="5">DSM 18733</strain>
    </source>
</reference>
<keyword evidence="5" id="KW-1185">Reference proteome</keyword>
<dbReference type="Pfam" id="PF26374">
    <property type="entry name" value="Ulvan_lyaseC"/>
    <property type="match status" value="1"/>
</dbReference>
<keyword evidence="1" id="KW-0732">Signal</keyword>
<dbReference type="Gene3D" id="2.70.98.70">
    <property type="match status" value="1"/>
</dbReference>
<evidence type="ECO:0000259" key="3">
    <source>
        <dbReference type="Pfam" id="PF26377"/>
    </source>
</evidence>
<dbReference type="Gene3D" id="1.50.10.100">
    <property type="entry name" value="Chondroitin AC/alginate lyase"/>
    <property type="match status" value="1"/>
</dbReference>
<accession>A0A1H7GIE0</accession>
<evidence type="ECO:0000259" key="2">
    <source>
        <dbReference type="Pfam" id="PF26374"/>
    </source>
</evidence>
<feature type="signal peptide" evidence="1">
    <location>
        <begin position="1"/>
        <end position="20"/>
    </location>
</feature>